<accession>A0ABW3EA47</accession>
<dbReference type="PANTHER" id="PTHR43095:SF2">
    <property type="entry name" value="GLUCONOKINASE"/>
    <property type="match status" value="1"/>
</dbReference>
<evidence type="ECO:0000313" key="6">
    <source>
        <dbReference type="Proteomes" id="UP001597024"/>
    </source>
</evidence>
<comment type="caution">
    <text evidence="5">The sequence shown here is derived from an EMBL/GenBank/DDBJ whole genome shotgun (WGS) entry which is preliminary data.</text>
</comment>
<evidence type="ECO:0000313" key="5">
    <source>
        <dbReference type="EMBL" id="MFD0891891.1"/>
    </source>
</evidence>
<dbReference type="EMBL" id="JBHTHX010003573">
    <property type="protein sequence ID" value="MFD0891891.1"/>
    <property type="molecule type" value="Genomic_DNA"/>
</dbReference>
<protein>
    <submittedName>
        <fullName evidence="5">FGGY family carbohydrate kinase</fullName>
    </submittedName>
</protein>
<reference evidence="6" key="1">
    <citation type="journal article" date="2019" name="Int. J. Syst. Evol. Microbiol.">
        <title>The Global Catalogue of Microorganisms (GCM) 10K type strain sequencing project: providing services to taxonomists for standard genome sequencing and annotation.</title>
        <authorList>
            <consortium name="The Broad Institute Genomics Platform"/>
            <consortium name="The Broad Institute Genome Sequencing Center for Infectious Disease"/>
            <person name="Wu L."/>
            <person name="Ma J."/>
        </authorList>
    </citation>
    <scope>NUCLEOTIDE SEQUENCE [LARGE SCALE GENOMIC DNA]</scope>
    <source>
        <strain evidence="6">CCUG 62974</strain>
    </source>
</reference>
<feature type="domain" description="Carbohydrate kinase FGGY N-terminal" evidence="4">
    <location>
        <begin position="32"/>
        <end position="171"/>
    </location>
</feature>
<dbReference type="InterPro" id="IPR043129">
    <property type="entry name" value="ATPase_NBD"/>
</dbReference>
<feature type="non-terminal residue" evidence="5">
    <location>
        <position position="174"/>
    </location>
</feature>
<dbReference type="Pfam" id="PF00370">
    <property type="entry name" value="FGGY_N"/>
    <property type="match status" value="1"/>
</dbReference>
<comment type="similarity">
    <text evidence="1">Belongs to the FGGY kinase family.</text>
</comment>
<feature type="non-terminal residue" evidence="5">
    <location>
        <position position="1"/>
    </location>
</feature>
<evidence type="ECO:0000256" key="2">
    <source>
        <dbReference type="ARBA" id="ARBA00022679"/>
    </source>
</evidence>
<keyword evidence="6" id="KW-1185">Reference proteome</keyword>
<gene>
    <name evidence="5" type="ORF">ACFQ08_45680</name>
</gene>
<dbReference type="GO" id="GO:0016301">
    <property type="term" value="F:kinase activity"/>
    <property type="evidence" value="ECO:0007669"/>
    <property type="project" value="UniProtKB-KW"/>
</dbReference>
<dbReference type="InterPro" id="IPR018484">
    <property type="entry name" value="FGGY_N"/>
</dbReference>
<proteinExistence type="inferred from homology"/>
<evidence type="ECO:0000259" key="4">
    <source>
        <dbReference type="Pfam" id="PF00370"/>
    </source>
</evidence>
<keyword evidence="3 5" id="KW-0418">Kinase</keyword>
<dbReference type="SUPFAM" id="SSF53067">
    <property type="entry name" value="Actin-like ATPase domain"/>
    <property type="match status" value="1"/>
</dbReference>
<dbReference type="Proteomes" id="UP001597024">
    <property type="component" value="Unassembled WGS sequence"/>
</dbReference>
<evidence type="ECO:0000256" key="1">
    <source>
        <dbReference type="ARBA" id="ARBA00009156"/>
    </source>
</evidence>
<evidence type="ECO:0000256" key="3">
    <source>
        <dbReference type="ARBA" id="ARBA00022777"/>
    </source>
</evidence>
<sequence>VRLASGLHWDLTGLYRDLTHGLADAFRRAPGVASIGVDSWAVDYALLRGDRLLGEPFHYRDERNEAAAEAVHARVPFEELYRRNGLQFLPFNTVYQLEAERAGGCLGLADSLLLIPDLVGFQLTGVKVAERTNASTTGLLDVETGEWDRELAERLGLEASVLPGLVSPGASLGG</sequence>
<organism evidence="5 6">
    <name type="scientific">Streptosporangium algeriense</name>
    <dbReference type="NCBI Taxonomy" id="1682748"/>
    <lineage>
        <taxon>Bacteria</taxon>
        <taxon>Bacillati</taxon>
        <taxon>Actinomycetota</taxon>
        <taxon>Actinomycetes</taxon>
        <taxon>Streptosporangiales</taxon>
        <taxon>Streptosporangiaceae</taxon>
        <taxon>Streptosporangium</taxon>
    </lineage>
</organism>
<keyword evidence="2" id="KW-0808">Transferase</keyword>
<name>A0ABW3EA47_9ACTN</name>
<dbReference type="Gene3D" id="3.30.420.40">
    <property type="match status" value="1"/>
</dbReference>
<dbReference type="PANTHER" id="PTHR43095">
    <property type="entry name" value="SUGAR KINASE"/>
    <property type="match status" value="1"/>
</dbReference>
<dbReference type="InterPro" id="IPR050406">
    <property type="entry name" value="FGGY_Carb_Kinase"/>
</dbReference>